<feature type="binding site" evidence="13">
    <location>
        <begin position="129"/>
        <end position="131"/>
    </location>
    <ligand>
        <name>substrate</name>
    </ligand>
</feature>
<evidence type="ECO:0000259" key="14">
    <source>
        <dbReference type="Pfam" id="PF01729"/>
    </source>
</evidence>
<dbReference type="Gene3D" id="3.20.20.70">
    <property type="entry name" value="Aldolase class I"/>
    <property type="match status" value="1"/>
</dbReference>
<dbReference type="PIRSF" id="PIRSF006250">
    <property type="entry name" value="NadC_ModD"/>
    <property type="match status" value="1"/>
</dbReference>
<dbReference type="UniPathway" id="UPA00253">
    <property type="reaction ID" value="UER00331"/>
</dbReference>
<evidence type="ECO:0000313" key="16">
    <source>
        <dbReference type="EMBL" id="SYX86254.1"/>
    </source>
</evidence>
<dbReference type="GO" id="GO:0009435">
    <property type="term" value="P:NAD+ biosynthetic process"/>
    <property type="evidence" value="ECO:0007669"/>
    <property type="project" value="UniProtKB-UniPathway"/>
</dbReference>
<accession>A0A383RID4</accession>
<evidence type="ECO:0000256" key="7">
    <source>
        <dbReference type="ARBA" id="ARBA00022676"/>
    </source>
</evidence>
<dbReference type="Pfam" id="PF02749">
    <property type="entry name" value="QRPTase_N"/>
    <property type="match status" value="1"/>
</dbReference>
<sequence>MERFQLRRLLESFYAEDIGSGDQTSSFLFDGEQCEAVIKSKADGLLAGTDVITEGFRLMSEGIQISLQKRDGDPLSQGEPIAVLQGPAGAMLTGERVVLNLLQRMSAIATQTRQAIRLLDDEHTRICDTRKTMPGLRMLDKYAVRVGGGYNHRFGLYDGIMIKDNHIAACGSITEAVRRARSYAGHMIRIEVEIESEAQLLEAIAAQADVIMFDNRSPEEVKHFASIAPESIITEASGGITFNTLHQYRGTGVDYISLGFLTHSVHSLDISMDVELR</sequence>
<dbReference type="Gene3D" id="3.90.1170.20">
    <property type="entry name" value="Quinolinate phosphoribosyl transferase, N-terminal domain"/>
    <property type="match status" value="1"/>
</dbReference>
<feature type="binding site" evidence="13">
    <location>
        <position position="193"/>
    </location>
    <ligand>
        <name>substrate</name>
    </ligand>
</feature>
<dbReference type="Proteomes" id="UP000304148">
    <property type="component" value="Chromosome"/>
</dbReference>
<name>A0A383RID4_PAEAL</name>
<organism evidence="16 17">
    <name type="scientific">Paenibacillus alvei</name>
    <name type="common">Bacillus alvei</name>
    <dbReference type="NCBI Taxonomy" id="44250"/>
    <lineage>
        <taxon>Bacteria</taxon>
        <taxon>Bacillati</taxon>
        <taxon>Bacillota</taxon>
        <taxon>Bacilli</taxon>
        <taxon>Bacillales</taxon>
        <taxon>Paenibacillaceae</taxon>
        <taxon>Paenibacillus</taxon>
    </lineage>
</organism>
<dbReference type="SUPFAM" id="SSF54675">
    <property type="entry name" value="Nicotinate/Quinolinate PRTase N-terminal domain-like"/>
    <property type="match status" value="1"/>
</dbReference>
<evidence type="ECO:0000256" key="12">
    <source>
        <dbReference type="PIRNR" id="PIRNR006250"/>
    </source>
</evidence>
<dbReference type="InterPro" id="IPR037128">
    <property type="entry name" value="Quinolinate_PRibosylTase_N_sf"/>
</dbReference>
<comment type="similarity">
    <text evidence="3 12">Belongs to the NadC/ModD family.</text>
</comment>
<dbReference type="NCBIfam" id="TIGR00078">
    <property type="entry name" value="nadC"/>
    <property type="match status" value="1"/>
</dbReference>
<keyword evidence="6" id="KW-0662">Pyridine nucleotide biosynthesis</keyword>
<dbReference type="SUPFAM" id="SSF51690">
    <property type="entry name" value="Nicotinate/Quinolinate PRTase C-terminal domain-like"/>
    <property type="match status" value="1"/>
</dbReference>
<comment type="pathway">
    <text evidence="2">Cofactor biosynthesis; NAD(+) biosynthesis; nicotinate D-ribonucleotide from quinolinate: step 1/1.</text>
</comment>
<evidence type="ECO:0000256" key="2">
    <source>
        <dbReference type="ARBA" id="ARBA00004893"/>
    </source>
</evidence>
<evidence type="ECO:0000256" key="11">
    <source>
        <dbReference type="ARBA" id="ARBA00069173"/>
    </source>
</evidence>
<feature type="domain" description="Quinolinate phosphoribosyl transferase C-terminal" evidence="14">
    <location>
        <begin position="108"/>
        <end position="273"/>
    </location>
</feature>
<feature type="binding site" evidence="13">
    <location>
        <position position="153"/>
    </location>
    <ligand>
        <name>substrate</name>
    </ligand>
</feature>
<keyword evidence="8 12" id="KW-0808">Transferase</keyword>
<evidence type="ECO:0000256" key="9">
    <source>
        <dbReference type="ARBA" id="ARBA00033102"/>
    </source>
</evidence>
<evidence type="ECO:0000256" key="4">
    <source>
        <dbReference type="ARBA" id="ARBA00011218"/>
    </source>
</evidence>
<keyword evidence="7 12" id="KW-0328">Glycosyltransferase</keyword>
<feature type="binding site" evidence="13">
    <location>
        <begin position="258"/>
        <end position="260"/>
    </location>
    <ligand>
        <name>substrate</name>
    </ligand>
</feature>
<evidence type="ECO:0000256" key="8">
    <source>
        <dbReference type="ARBA" id="ARBA00022679"/>
    </source>
</evidence>
<dbReference type="Pfam" id="PF01729">
    <property type="entry name" value="QRPTase_C"/>
    <property type="match status" value="1"/>
</dbReference>
<dbReference type="AlphaFoldDB" id="A0A383RID4"/>
<reference evidence="17" key="1">
    <citation type="submission" date="2018-08" db="EMBL/GenBank/DDBJ databases">
        <authorList>
            <person name="Chevrot R."/>
        </authorList>
    </citation>
    <scope>NUCLEOTIDE SEQUENCE [LARGE SCALE GENOMIC DNA]</scope>
</reference>
<feature type="binding site" evidence="13">
    <location>
        <position position="163"/>
    </location>
    <ligand>
        <name>substrate</name>
    </ligand>
</feature>
<dbReference type="CDD" id="cd01572">
    <property type="entry name" value="QPRTase"/>
    <property type="match status" value="1"/>
</dbReference>
<feature type="binding site" evidence="13">
    <location>
        <position position="214"/>
    </location>
    <ligand>
        <name>substrate</name>
    </ligand>
</feature>
<dbReference type="FunFam" id="3.90.1170.20:FF:000001">
    <property type="entry name" value="Nicotinate-nucleotide diphosphorylase (Carboxylating)"/>
    <property type="match status" value="1"/>
</dbReference>
<dbReference type="PANTHER" id="PTHR32179:SF3">
    <property type="entry name" value="NICOTINATE-NUCLEOTIDE PYROPHOSPHORYLASE [CARBOXYLATING]"/>
    <property type="match status" value="1"/>
</dbReference>
<evidence type="ECO:0000313" key="17">
    <source>
        <dbReference type="Proteomes" id="UP000304148"/>
    </source>
</evidence>
<comment type="catalytic activity">
    <reaction evidence="10">
        <text>nicotinate beta-D-ribonucleotide + CO2 + diphosphate = quinolinate + 5-phospho-alpha-D-ribose 1-diphosphate + 2 H(+)</text>
        <dbReference type="Rhea" id="RHEA:12733"/>
        <dbReference type="ChEBI" id="CHEBI:15378"/>
        <dbReference type="ChEBI" id="CHEBI:16526"/>
        <dbReference type="ChEBI" id="CHEBI:29959"/>
        <dbReference type="ChEBI" id="CHEBI:33019"/>
        <dbReference type="ChEBI" id="CHEBI:57502"/>
        <dbReference type="ChEBI" id="CHEBI:58017"/>
        <dbReference type="EC" id="2.4.2.19"/>
    </reaction>
</comment>
<feature type="binding site" evidence="13">
    <location>
        <begin position="237"/>
        <end position="239"/>
    </location>
    <ligand>
        <name>substrate</name>
    </ligand>
</feature>
<dbReference type="InterPro" id="IPR022412">
    <property type="entry name" value="Quinolinate_PRibosylTrfase_N"/>
</dbReference>
<comment type="function">
    <text evidence="1">Involved in the catabolism of quinolinic acid (QA).</text>
</comment>
<evidence type="ECO:0000256" key="5">
    <source>
        <dbReference type="ARBA" id="ARBA00011944"/>
    </source>
</evidence>
<dbReference type="RefSeq" id="WP_138188272.1">
    <property type="nucleotide sequence ID" value="NZ_LS992241.1"/>
</dbReference>
<evidence type="ECO:0000256" key="13">
    <source>
        <dbReference type="PIRSR" id="PIRSR006250-1"/>
    </source>
</evidence>
<dbReference type="PANTHER" id="PTHR32179">
    <property type="entry name" value="NICOTINATE-NUCLEOTIDE PYROPHOSPHORYLASE [CARBOXYLATING]"/>
    <property type="match status" value="1"/>
</dbReference>
<dbReference type="EC" id="2.4.2.19" evidence="5"/>
<dbReference type="InterPro" id="IPR013785">
    <property type="entry name" value="Aldolase_TIM"/>
</dbReference>
<evidence type="ECO:0000256" key="1">
    <source>
        <dbReference type="ARBA" id="ARBA00003237"/>
    </source>
</evidence>
<dbReference type="GO" id="GO:0005737">
    <property type="term" value="C:cytoplasm"/>
    <property type="evidence" value="ECO:0007669"/>
    <property type="project" value="TreeGrafter"/>
</dbReference>
<dbReference type="EMBL" id="LS992241">
    <property type="protein sequence ID" value="SYX86254.1"/>
    <property type="molecule type" value="Genomic_DNA"/>
</dbReference>
<feature type="binding site" evidence="13">
    <location>
        <position position="96"/>
    </location>
    <ligand>
        <name>substrate</name>
    </ligand>
</feature>
<dbReference type="GO" id="GO:0004514">
    <property type="term" value="F:nicotinate-nucleotide diphosphorylase (carboxylating) activity"/>
    <property type="evidence" value="ECO:0007669"/>
    <property type="project" value="UniProtKB-EC"/>
</dbReference>
<dbReference type="GO" id="GO:0034213">
    <property type="term" value="P:quinolinate catabolic process"/>
    <property type="evidence" value="ECO:0007669"/>
    <property type="project" value="TreeGrafter"/>
</dbReference>
<gene>
    <name evidence="16" type="primary">nadC</name>
    <name evidence="16" type="ORF">PBLR_14676</name>
</gene>
<proteinExistence type="inferred from homology"/>
<dbReference type="InterPro" id="IPR002638">
    <property type="entry name" value="Quinolinate_PRibosylTrfase_C"/>
</dbReference>
<dbReference type="FunFam" id="3.20.20.70:FF:000030">
    <property type="entry name" value="Nicotinate-nucleotide pyrophosphorylase, carboxylating"/>
    <property type="match status" value="1"/>
</dbReference>
<dbReference type="InterPro" id="IPR036068">
    <property type="entry name" value="Nicotinate_pribotase-like_C"/>
</dbReference>
<protein>
    <recommendedName>
        <fullName evidence="11">Probable nicotinate-nucleotide pyrophosphorylase [carboxylating]</fullName>
        <ecNumber evidence="5">2.4.2.19</ecNumber>
    </recommendedName>
    <alternativeName>
        <fullName evidence="9">Quinolinate phosphoribosyltransferase [decarboxylating]</fullName>
    </alternativeName>
</protein>
<evidence type="ECO:0000256" key="3">
    <source>
        <dbReference type="ARBA" id="ARBA00009400"/>
    </source>
</evidence>
<comment type="subunit">
    <text evidence="4">Hexamer formed by 3 homodimers.</text>
</comment>
<dbReference type="InterPro" id="IPR027277">
    <property type="entry name" value="NadC/ModD"/>
</dbReference>
<evidence type="ECO:0000256" key="6">
    <source>
        <dbReference type="ARBA" id="ARBA00022642"/>
    </source>
</evidence>
<dbReference type="InterPro" id="IPR004393">
    <property type="entry name" value="NadC"/>
</dbReference>
<evidence type="ECO:0000259" key="15">
    <source>
        <dbReference type="Pfam" id="PF02749"/>
    </source>
</evidence>
<evidence type="ECO:0000256" key="10">
    <source>
        <dbReference type="ARBA" id="ARBA00047445"/>
    </source>
</evidence>
<feature type="domain" description="Quinolinate phosphoribosyl transferase N-terminal" evidence="15">
    <location>
        <begin position="22"/>
        <end position="106"/>
    </location>
</feature>